<organism evidence="4 5">
    <name type="scientific">Brevundimonas alba</name>
    <dbReference type="NCBI Taxonomy" id="74314"/>
    <lineage>
        <taxon>Bacteria</taxon>
        <taxon>Pseudomonadati</taxon>
        <taxon>Pseudomonadota</taxon>
        <taxon>Alphaproteobacteria</taxon>
        <taxon>Caulobacterales</taxon>
        <taxon>Caulobacteraceae</taxon>
        <taxon>Brevundimonas</taxon>
    </lineage>
</organism>
<accession>A0A7X5YL96</accession>
<evidence type="ECO:0000313" key="5">
    <source>
        <dbReference type="Proteomes" id="UP000587415"/>
    </source>
</evidence>
<dbReference type="SUPFAM" id="SSF56281">
    <property type="entry name" value="Metallo-hydrolase/oxidoreductase"/>
    <property type="match status" value="1"/>
</dbReference>
<dbReference type="InterPro" id="IPR001279">
    <property type="entry name" value="Metallo-B-lactamas"/>
</dbReference>
<dbReference type="InterPro" id="IPR036866">
    <property type="entry name" value="RibonucZ/Hydroxyglut_hydro"/>
</dbReference>
<reference evidence="4 5" key="1">
    <citation type="submission" date="2020-03" db="EMBL/GenBank/DDBJ databases">
        <title>Genomic Encyclopedia of Type Strains, Phase IV (KMG-IV): sequencing the most valuable type-strain genomes for metagenomic binning, comparative biology and taxonomic classification.</title>
        <authorList>
            <person name="Goeker M."/>
        </authorList>
    </citation>
    <scope>NUCLEOTIDE SEQUENCE [LARGE SCALE GENOMIC DNA]</scope>
    <source>
        <strain evidence="4 5">DSM 4736</strain>
    </source>
</reference>
<dbReference type="SMART" id="SM00849">
    <property type="entry name" value="Lactamase_B"/>
    <property type="match status" value="1"/>
</dbReference>
<feature type="signal peptide" evidence="2">
    <location>
        <begin position="1"/>
        <end position="21"/>
    </location>
</feature>
<evidence type="ECO:0000256" key="1">
    <source>
        <dbReference type="ARBA" id="ARBA00005250"/>
    </source>
</evidence>
<evidence type="ECO:0000259" key="3">
    <source>
        <dbReference type="SMART" id="SM00849"/>
    </source>
</evidence>
<dbReference type="EMBL" id="JAATJM010000001">
    <property type="protein sequence ID" value="NJC41702.1"/>
    <property type="molecule type" value="Genomic_DNA"/>
</dbReference>
<dbReference type="RefSeq" id="WP_168047022.1">
    <property type="nucleotide sequence ID" value="NZ_JAATJM010000001.1"/>
</dbReference>
<comment type="similarity">
    <text evidence="1">Belongs to the metallo-beta-lactamase superfamily. Class-B beta-lactamase family.</text>
</comment>
<dbReference type="AlphaFoldDB" id="A0A7X5YL96"/>
<evidence type="ECO:0000313" key="4">
    <source>
        <dbReference type="EMBL" id="NJC41702.1"/>
    </source>
</evidence>
<dbReference type="Proteomes" id="UP000587415">
    <property type="component" value="Unassembled WGS sequence"/>
</dbReference>
<name>A0A7X5YL96_9CAUL</name>
<dbReference type="Pfam" id="PF00753">
    <property type="entry name" value="Lactamase_B"/>
    <property type="match status" value="1"/>
</dbReference>
<feature type="chain" id="PRO_5030915365" evidence="2">
    <location>
        <begin position="22"/>
        <end position="291"/>
    </location>
</feature>
<keyword evidence="5" id="KW-1185">Reference proteome</keyword>
<dbReference type="CDD" id="cd16282">
    <property type="entry name" value="metallo-hydrolase-like_MBL-fold"/>
    <property type="match status" value="1"/>
</dbReference>
<comment type="caution">
    <text evidence="4">The sequence shown here is derived from an EMBL/GenBank/DDBJ whole genome shotgun (WGS) entry which is preliminary data.</text>
</comment>
<dbReference type="GO" id="GO:0016787">
    <property type="term" value="F:hydrolase activity"/>
    <property type="evidence" value="ECO:0007669"/>
    <property type="project" value="UniProtKB-KW"/>
</dbReference>
<dbReference type="PANTHER" id="PTHR42951">
    <property type="entry name" value="METALLO-BETA-LACTAMASE DOMAIN-CONTAINING"/>
    <property type="match status" value="1"/>
</dbReference>
<keyword evidence="2" id="KW-0732">Signal</keyword>
<keyword evidence="4" id="KW-0378">Hydrolase</keyword>
<gene>
    <name evidence="4" type="ORF">GGQ87_001960</name>
</gene>
<dbReference type="PANTHER" id="PTHR42951:SF4">
    <property type="entry name" value="ACYL-COENZYME A THIOESTERASE MBLAC2"/>
    <property type="match status" value="1"/>
</dbReference>
<dbReference type="Gene3D" id="3.60.15.10">
    <property type="entry name" value="Ribonuclease Z/Hydroxyacylglutathione hydrolase-like"/>
    <property type="match status" value="1"/>
</dbReference>
<proteinExistence type="inferred from homology"/>
<feature type="domain" description="Metallo-beta-lactamase" evidence="3">
    <location>
        <begin position="41"/>
        <end position="224"/>
    </location>
</feature>
<dbReference type="GO" id="GO:0017001">
    <property type="term" value="P:antibiotic catabolic process"/>
    <property type="evidence" value="ECO:0007669"/>
    <property type="project" value="UniProtKB-ARBA"/>
</dbReference>
<evidence type="ECO:0000256" key="2">
    <source>
        <dbReference type="SAM" id="SignalP"/>
    </source>
</evidence>
<sequence>MPYAIIAAALALSFSDPAASAHNAENLQQLAPTAWLLTGRDGNVLIVPEASGVLLVDDERPRDLEEIFAASRSLSPGPVRYVINTHWHLDHSGGNAGLADHGAVIVAHRNVRMRLGTDQFMAAYDRTIPASPEIALPSIVFDHALTLHFGGETIQLRHTPMAHTDGDTLVYLEGANVLHMGDVFFNGLYPFIDRSSGGGIQGLIASVDTGLVMSDGETQIIPAHGPTANRAELQAYRAMLVTVRDKVQAGIDAGRTKGEIIGDRPAATYALEGEEDGFVSAVYDSLLPAQD</sequence>
<protein>
    <submittedName>
        <fullName evidence="4">Glyoxylase-like metal-dependent hydrolase (Beta-lactamase superfamily II)</fullName>
    </submittedName>
</protein>
<dbReference type="InterPro" id="IPR050855">
    <property type="entry name" value="NDM-1-like"/>
</dbReference>